<protein>
    <submittedName>
        <fullName evidence="9">HlyD family secretion protein</fullName>
    </submittedName>
</protein>
<dbReference type="STRING" id="209880.SAMN02910343_01491"/>
<keyword evidence="4" id="KW-0574">Periplasm</keyword>
<dbReference type="Pfam" id="PF25954">
    <property type="entry name" value="Beta-barrel_RND_2"/>
    <property type="match status" value="1"/>
</dbReference>
<dbReference type="Pfam" id="PF25881">
    <property type="entry name" value="HH_YBHG"/>
    <property type="match status" value="1"/>
</dbReference>
<feature type="coiled-coil region" evidence="6">
    <location>
        <begin position="152"/>
        <end position="212"/>
    </location>
</feature>
<dbReference type="GO" id="GO:0042597">
    <property type="term" value="C:periplasmic space"/>
    <property type="evidence" value="ECO:0007669"/>
    <property type="project" value="UniProtKB-SubCell"/>
</dbReference>
<dbReference type="SUPFAM" id="SSF111369">
    <property type="entry name" value="HlyD-like secretion proteins"/>
    <property type="match status" value="2"/>
</dbReference>
<feature type="domain" description="YbhG-like alpha-helical hairpin" evidence="7">
    <location>
        <begin position="81"/>
        <end position="207"/>
    </location>
</feature>
<keyword evidence="5 6" id="KW-0175">Coiled coil</keyword>
<keyword evidence="10" id="KW-1185">Reference proteome</keyword>
<dbReference type="OrthoDB" id="9778236at2"/>
<accession>A0A1G5WNK3</accession>
<dbReference type="GeneID" id="87756485"/>
<dbReference type="Gene3D" id="1.10.287.470">
    <property type="entry name" value="Helix hairpin bin"/>
    <property type="match status" value="2"/>
</dbReference>
<dbReference type="InterPro" id="IPR050465">
    <property type="entry name" value="UPF0194_transport"/>
</dbReference>
<comment type="similarity">
    <text evidence="2">Belongs to the UPF0194 family.</text>
</comment>
<reference evidence="9 10" key="1">
    <citation type="submission" date="2016-10" db="EMBL/GenBank/DDBJ databases">
        <authorList>
            <person name="de Groot N.N."/>
        </authorList>
    </citation>
    <scope>NUCLEOTIDE SEQUENCE [LARGE SCALE GENOMIC DNA]</scope>
    <source>
        <strain evidence="9 10">DSM 15230</strain>
    </source>
</reference>
<evidence type="ECO:0000256" key="4">
    <source>
        <dbReference type="ARBA" id="ARBA00022764"/>
    </source>
</evidence>
<dbReference type="PANTHER" id="PTHR32347:SF29">
    <property type="entry name" value="UPF0194 MEMBRANE PROTEIN YBHG"/>
    <property type="match status" value="1"/>
</dbReference>
<dbReference type="EMBL" id="FMXA01000025">
    <property type="protein sequence ID" value="SDA59602.1"/>
    <property type="molecule type" value="Genomic_DNA"/>
</dbReference>
<keyword evidence="3" id="KW-0732">Signal</keyword>
<gene>
    <name evidence="9" type="ORF">SAMN02910343_01491</name>
</gene>
<evidence type="ECO:0000256" key="3">
    <source>
        <dbReference type="ARBA" id="ARBA00022729"/>
    </source>
</evidence>
<proteinExistence type="inferred from homology"/>
<evidence type="ECO:0000313" key="10">
    <source>
        <dbReference type="Proteomes" id="UP000199689"/>
    </source>
</evidence>
<evidence type="ECO:0000259" key="8">
    <source>
        <dbReference type="Pfam" id="PF25954"/>
    </source>
</evidence>
<dbReference type="AlphaFoldDB" id="A0A1G5WNK3"/>
<organism evidence="9 10">
    <name type="scientific">Allisonella histaminiformans</name>
    <dbReference type="NCBI Taxonomy" id="209880"/>
    <lineage>
        <taxon>Bacteria</taxon>
        <taxon>Bacillati</taxon>
        <taxon>Bacillota</taxon>
        <taxon>Negativicutes</taxon>
        <taxon>Veillonellales</taxon>
        <taxon>Veillonellaceae</taxon>
        <taxon>Allisonella</taxon>
    </lineage>
</organism>
<dbReference type="Proteomes" id="UP000199689">
    <property type="component" value="Unassembled WGS sequence"/>
</dbReference>
<evidence type="ECO:0000313" key="9">
    <source>
        <dbReference type="EMBL" id="SDA59602.1"/>
    </source>
</evidence>
<dbReference type="InterPro" id="IPR058792">
    <property type="entry name" value="Beta-barrel_RND_2"/>
</dbReference>
<dbReference type="InterPro" id="IPR059052">
    <property type="entry name" value="HH_YbhG-like"/>
</dbReference>
<name>A0A1G5WNK3_9FIRM</name>
<sequence>MTWFSEHKKILSGAAILCLVCGIGWGVYEHYANVKKPLVLYGNVDIRQVSLAFNSSERIDEMTKNEGDTVKKGEVLAKLNTRPLELAIERQKAAISAQEAQVEKLHNGSRSEDIAAAEAQVNALSATEANARVYYNRMLKLRSTGAISKQTADNAEAQWKSADANLNNAQAVLDKAVNGARKEDVSAAEAQLAELKAQLKTYEYNLSQATLVAPEDGVIRSRLLEPGDMASPSVPVYMIGITSPKWVRAYVAEDRLGDIHEGMKAKVYTDSDPNHPIEGQVGYISNTAEFTPKTVQTEELRTALVYEVRIYVQDPGNKLRMGMPATVKF</sequence>
<feature type="domain" description="CusB-like beta-barrel" evidence="8">
    <location>
        <begin position="246"/>
        <end position="329"/>
    </location>
</feature>
<comment type="subcellular location">
    <subcellularLocation>
        <location evidence="1">Periplasm</location>
    </subcellularLocation>
</comment>
<dbReference type="PANTHER" id="PTHR32347">
    <property type="entry name" value="EFFLUX SYSTEM COMPONENT YKNX-RELATED"/>
    <property type="match status" value="1"/>
</dbReference>
<evidence type="ECO:0000256" key="5">
    <source>
        <dbReference type="ARBA" id="ARBA00023054"/>
    </source>
</evidence>
<evidence type="ECO:0000259" key="7">
    <source>
        <dbReference type="Pfam" id="PF25881"/>
    </source>
</evidence>
<dbReference type="RefSeq" id="WP_091365416.1">
    <property type="nucleotide sequence ID" value="NZ_FMXA01000025.1"/>
</dbReference>
<evidence type="ECO:0000256" key="1">
    <source>
        <dbReference type="ARBA" id="ARBA00004418"/>
    </source>
</evidence>
<evidence type="ECO:0000256" key="6">
    <source>
        <dbReference type="SAM" id="Coils"/>
    </source>
</evidence>
<dbReference type="Gene3D" id="2.40.30.170">
    <property type="match status" value="1"/>
</dbReference>
<evidence type="ECO:0000256" key="2">
    <source>
        <dbReference type="ARBA" id="ARBA00010602"/>
    </source>
</evidence>
<dbReference type="Gene3D" id="2.40.50.100">
    <property type="match status" value="1"/>
</dbReference>